<evidence type="ECO:0000313" key="2">
    <source>
        <dbReference type="Proteomes" id="UP000078397"/>
    </source>
</evidence>
<dbReference type="EMBL" id="LSBJ02000005">
    <property type="protein sequence ID" value="OAQ64961.1"/>
    <property type="molecule type" value="Genomic_DNA"/>
</dbReference>
<organism evidence="1 2">
    <name type="scientific">Pochonia chlamydosporia 170</name>
    <dbReference type="NCBI Taxonomy" id="1380566"/>
    <lineage>
        <taxon>Eukaryota</taxon>
        <taxon>Fungi</taxon>
        <taxon>Dikarya</taxon>
        <taxon>Ascomycota</taxon>
        <taxon>Pezizomycotina</taxon>
        <taxon>Sordariomycetes</taxon>
        <taxon>Hypocreomycetidae</taxon>
        <taxon>Hypocreales</taxon>
        <taxon>Clavicipitaceae</taxon>
        <taxon>Pochonia</taxon>
    </lineage>
</organism>
<proteinExistence type="predicted"/>
<dbReference type="KEGG" id="pchm:VFPPC_06140"/>
<dbReference type="Proteomes" id="UP000078397">
    <property type="component" value="Unassembled WGS sequence"/>
</dbReference>
<keyword evidence="2" id="KW-1185">Reference proteome</keyword>
<dbReference type="InterPro" id="IPR011044">
    <property type="entry name" value="Quino_amine_DH_bsu"/>
</dbReference>
<dbReference type="OrthoDB" id="4449395at2759"/>
<accession>A0A179FI97</accession>
<dbReference type="RefSeq" id="XP_018142275.1">
    <property type="nucleotide sequence ID" value="XM_018285229.1"/>
</dbReference>
<gene>
    <name evidence="1" type="ORF">VFPPC_06140</name>
</gene>
<protein>
    <submittedName>
        <fullName evidence="1">Uncharacterized protein</fullName>
    </submittedName>
</protein>
<dbReference type="SUPFAM" id="SSF50969">
    <property type="entry name" value="YVTN repeat-like/Quinoprotein amine dehydrogenase"/>
    <property type="match status" value="1"/>
</dbReference>
<evidence type="ECO:0000313" key="1">
    <source>
        <dbReference type="EMBL" id="OAQ64961.1"/>
    </source>
</evidence>
<name>A0A179FI97_METCM</name>
<comment type="caution">
    <text evidence="1">The sequence shown here is derived from an EMBL/GenBank/DDBJ whole genome shotgun (WGS) entry which is preliminary data.</text>
</comment>
<dbReference type="AlphaFoldDB" id="A0A179FI97"/>
<reference evidence="1 2" key="1">
    <citation type="journal article" date="2016" name="PLoS Pathog.">
        <title>Biosynthesis of antibiotic leucinostatins in bio-control fungus Purpureocillium lilacinum and their inhibition on phytophthora revealed by genome mining.</title>
        <authorList>
            <person name="Wang G."/>
            <person name="Liu Z."/>
            <person name="Lin R."/>
            <person name="Li E."/>
            <person name="Mao Z."/>
            <person name="Ling J."/>
            <person name="Yang Y."/>
            <person name="Yin W.B."/>
            <person name="Xie B."/>
        </authorList>
    </citation>
    <scope>NUCLEOTIDE SEQUENCE [LARGE SCALE GENOMIC DNA]</scope>
    <source>
        <strain evidence="1">170</strain>
    </source>
</reference>
<sequence>MASTLPARAITGLYGPKPSIQISYPHAAQEPWTWTAEASNSTMAPKLASCITNGESATEVKFAAQGSKVLAIIGHSALIINYAPGRHKDKSLEYGVCLEGNLGNAHTLELLPDNVLAIATTGQQSDAGVWIYDSASKADDPSPIQKVTGVRAIHGMLWDNEHRTLWVAGTTDAADGTGGTAYGIIQGYEYRNKTLLESFNYTMASASQLASEWKTYAKWWDGPHDLVPVPSGRMVLMPTDQDIYALDLSTGEFNSSGEQLVNEYLGGFHSVDGDRVGYDGVSRPRSDIKSVSLYRAGAAVGALYTQAQWRDEAAIPKQVNFLDANGALSVMYKGQRVYRSRWFEEVDGWRTA</sequence>
<dbReference type="GeneID" id="28849223"/>
<dbReference type="STRING" id="1380566.A0A179FI97"/>